<dbReference type="InterPro" id="IPR031304">
    <property type="entry name" value="SLT_2"/>
</dbReference>
<keyword evidence="4" id="KW-1185">Reference proteome</keyword>
<keyword evidence="1" id="KW-0732">Signal</keyword>
<proteinExistence type="predicted"/>
<dbReference type="PANTHER" id="PTHR30163:SF8">
    <property type="entry name" value="LYTIC MUREIN TRANSGLYCOSYLASE"/>
    <property type="match status" value="1"/>
</dbReference>
<gene>
    <name evidence="3" type="ORF">E5222_07085</name>
</gene>
<organism evidence="3 4">
    <name type="scientific">Alteraurantiacibacter aquimixticola</name>
    <dbReference type="NCBI Taxonomy" id="2489173"/>
    <lineage>
        <taxon>Bacteria</taxon>
        <taxon>Pseudomonadati</taxon>
        <taxon>Pseudomonadota</taxon>
        <taxon>Alphaproteobacteria</taxon>
        <taxon>Sphingomonadales</taxon>
        <taxon>Erythrobacteraceae</taxon>
        <taxon>Alteraurantiacibacter</taxon>
    </lineage>
</organism>
<dbReference type="InterPro" id="IPR011970">
    <property type="entry name" value="MltB_2"/>
</dbReference>
<feature type="chain" id="PRO_5020515732" evidence="1">
    <location>
        <begin position="26"/>
        <end position="346"/>
    </location>
</feature>
<evidence type="ECO:0000313" key="3">
    <source>
        <dbReference type="EMBL" id="TIX50057.1"/>
    </source>
</evidence>
<accession>A0A4T3F0K8</accession>
<dbReference type="Gene3D" id="1.10.530.10">
    <property type="match status" value="1"/>
</dbReference>
<dbReference type="Gene3D" id="1.10.8.350">
    <property type="entry name" value="Bacterial muramidase"/>
    <property type="match status" value="1"/>
</dbReference>
<reference evidence="3 4" key="1">
    <citation type="submission" date="2019-04" db="EMBL/GenBank/DDBJ databases">
        <title>Altererythrobacter aquimixticola sp. nov., isolated from sediment of junction between the ocean and a freshwater spring.</title>
        <authorList>
            <person name="Yoon J.-H."/>
        </authorList>
    </citation>
    <scope>NUCLEOTIDE SEQUENCE [LARGE SCALE GENOMIC DNA]</scope>
    <source>
        <strain evidence="3 4">SSKS-13</strain>
    </source>
</reference>
<dbReference type="Pfam" id="PF13406">
    <property type="entry name" value="SLT_2"/>
    <property type="match status" value="1"/>
</dbReference>
<comment type="caution">
    <text evidence="3">The sequence shown here is derived from an EMBL/GenBank/DDBJ whole genome shotgun (WGS) entry which is preliminary data.</text>
</comment>
<dbReference type="InterPro" id="IPR023346">
    <property type="entry name" value="Lysozyme-like_dom_sf"/>
</dbReference>
<dbReference type="InterPro" id="IPR043426">
    <property type="entry name" value="MltB-like"/>
</dbReference>
<dbReference type="GO" id="GO:0008933">
    <property type="term" value="F:peptidoglycan lytic transglycosylase activity"/>
    <property type="evidence" value="ECO:0007669"/>
    <property type="project" value="TreeGrafter"/>
</dbReference>
<dbReference type="Proteomes" id="UP000309389">
    <property type="component" value="Unassembled WGS sequence"/>
</dbReference>
<sequence length="346" mass="37808">MTRTAPLRRAMIAAAASLALLPAAAAAQSESFSEYLDQVEAKALSEGVSQRTITAVFAGMTPNNRVIELDQGNVSQGSSVNPATGFAWMSSYINRHNTQARINGGVSAMRRVASLAGEVERTYGVPAEILVAIWGHETAYGVVKGGFDLPRSLATLAWEGRRRDLFERELIDVLKIADSGVPRETLVGSWAGAFGNPQFLPSVYLRLAVDGDGDGDRDIWNSDADTLHSIANYFHDAGWRTGQPWGVRAYVPNSVDRAAIESDVTSPVCPRVHERHSKWMTVREWRALGVEPRGPIGDDVMVSLFEPDGPAYPGYLLTQNYRVILEYNCSNYYAMSVGLLADEISR</sequence>
<dbReference type="PANTHER" id="PTHR30163">
    <property type="entry name" value="MEMBRANE-BOUND LYTIC MUREIN TRANSGLYCOSYLASE B"/>
    <property type="match status" value="1"/>
</dbReference>
<evidence type="ECO:0000313" key="4">
    <source>
        <dbReference type="Proteomes" id="UP000309389"/>
    </source>
</evidence>
<evidence type="ECO:0000259" key="2">
    <source>
        <dbReference type="Pfam" id="PF13406"/>
    </source>
</evidence>
<feature type="signal peptide" evidence="1">
    <location>
        <begin position="1"/>
        <end position="25"/>
    </location>
</feature>
<feature type="domain" description="Transglycosylase SLT" evidence="2">
    <location>
        <begin position="32"/>
        <end position="342"/>
    </location>
</feature>
<dbReference type="RefSeq" id="WP_136693077.1">
    <property type="nucleotide sequence ID" value="NZ_SSHH01000002.1"/>
</dbReference>
<dbReference type="GO" id="GO:0009253">
    <property type="term" value="P:peptidoglycan catabolic process"/>
    <property type="evidence" value="ECO:0007669"/>
    <property type="project" value="TreeGrafter"/>
</dbReference>
<name>A0A4T3F0K8_9SPHN</name>
<dbReference type="SUPFAM" id="SSF53955">
    <property type="entry name" value="Lysozyme-like"/>
    <property type="match status" value="1"/>
</dbReference>
<protein>
    <submittedName>
        <fullName evidence="3">Lytic murein transglycosylase</fullName>
    </submittedName>
</protein>
<evidence type="ECO:0000256" key="1">
    <source>
        <dbReference type="SAM" id="SignalP"/>
    </source>
</evidence>
<dbReference type="NCBIfam" id="TIGR02283">
    <property type="entry name" value="MltB_2"/>
    <property type="match status" value="1"/>
</dbReference>
<dbReference type="AlphaFoldDB" id="A0A4T3F0K8"/>
<dbReference type="OrthoDB" id="9808544at2"/>
<dbReference type="EMBL" id="SSHH01000002">
    <property type="protein sequence ID" value="TIX50057.1"/>
    <property type="molecule type" value="Genomic_DNA"/>
</dbReference>